<accession>A0A382LS25</accession>
<reference evidence="1" key="1">
    <citation type="submission" date="2018-05" db="EMBL/GenBank/DDBJ databases">
        <authorList>
            <person name="Lanie J.A."/>
            <person name="Ng W.-L."/>
            <person name="Kazmierczak K.M."/>
            <person name="Andrzejewski T.M."/>
            <person name="Davidsen T.M."/>
            <person name="Wayne K.J."/>
            <person name="Tettelin H."/>
            <person name="Glass J.I."/>
            <person name="Rusch D."/>
            <person name="Podicherti R."/>
            <person name="Tsui H.-C.T."/>
            <person name="Winkler M.E."/>
        </authorList>
    </citation>
    <scope>NUCLEOTIDE SEQUENCE</scope>
</reference>
<sequence>MKFFSVVGVIFLTSCSLFGPGEVVVQTEYVDRVIPIQARPRGITTYPIKFFAVTEENFEEFRATFEDEYSDFVFFALGVPDYENLSLNMAEIRRFIEQQRTLILYYEDSIRPNEMIDEN</sequence>
<name>A0A382LS25_9ZZZZ</name>
<organism evidence="1">
    <name type="scientific">marine metagenome</name>
    <dbReference type="NCBI Taxonomy" id="408172"/>
    <lineage>
        <taxon>unclassified sequences</taxon>
        <taxon>metagenomes</taxon>
        <taxon>ecological metagenomes</taxon>
    </lineage>
</organism>
<dbReference type="AlphaFoldDB" id="A0A382LS25"/>
<proteinExistence type="predicted"/>
<dbReference type="PROSITE" id="PS51257">
    <property type="entry name" value="PROKAR_LIPOPROTEIN"/>
    <property type="match status" value="1"/>
</dbReference>
<protein>
    <submittedName>
        <fullName evidence="1">Uncharacterized protein</fullName>
    </submittedName>
</protein>
<dbReference type="EMBL" id="UINC01088915">
    <property type="protein sequence ID" value="SVC39554.1"/>
    <property type="molecule type" value="Genomic_DNA"/>
</dbReference>
<gene>
    <name evidence="1" type="ORF">METZ01_LOCUS292408</name>
</gene>
<evidence type="ECO:0000313" key="1">
    <source>
        <dbReference type="EMBL" id="SVC39554.1"/>
    </source>
</evidence>